<dbReference type="InterPro" id="IPR036155">
    <property type="entry name" value="Crypto/Photolyase_N_sf"/>
</dbReference>
<keyword evidence="13" id="KW-1185">Reference proteome</keyword>
<evidence type="ECO:0000256" key="7">
    <source>
        <dbReference type="ARBA" id="ARBA00033999"/>
    </source>
</evidence>
<dbReference type="InterPro" id="IPR018394">
    <property type="entry name" value="DNA_photolyase_1_CS_C"/>
</dbReference>
<evidence type="ECO:0000256" key="10">
    <source>
        <dbReference type="RuleBase" id="RU004182"/>
    </source>
</evidence>
<evidence type="ECO:0000256" key="8">
    <source>
        <dbReference type="PIRSR" id="PIRSR602081-1"/>
    </source>
</evidence>
<evidence type="ECO:0000256" key="1">
    <source>
        <dbReference type="ARBA" id="ARBA00001932"/>
    </source>
</evidence>
<evidence type="ECO:0000313" key="12">
    <source>
        <dbReference type="EMBL" id="BBD77279.1"/>
    </source>
</evidence>
<evidence type="ECO:0000256" key="2">
    <source>
        <dbReference type="ARBA" id="ARBA00013149"/>
    </source>
</evidence>
<feature type="site" description="Electron transfer via tryptophanyl radical" evidence="9">
    <location>
        <position position="387"/>
    </location>
</feature>
<evidence type="ECO:0000256" key="6">
    <source>
        <dbReference type="ARBA" id="ARBA00022991"/>
    </source>
</evidence>
<dbReference type="SUPFAM" id="SSF52425">
    <property type="entry name" value="Cryptochrome/photolyase, N-terminal domain"/>
    <property type="match status" value="1"/>
</dbReference>
<dbReference type="Gene3D" id="1.25.40.80">
    <property type="match status" value="1"/>
</dbReference>
<dbReference type="GO" id="GO:0003904">
    <property type="term" value="F:deoxyribodipyrimidine photo-lyase activity"/>
    <property type="evidence" value="ECO:0007669"/>
    <property type="project" value="UniProtKB-EC"/>
</dbReference>
<dbReference type="PANTHER" id="PTHR11455">
    <property type="entry name" value="CRYPTOCHROME"/>
    <property type="match status" value="1"/>
</dbReference>
<feature type="binding site" evidence="8">
    <location>
        <position position="277"/>
    </location>
    <ligand>
        <name>FAD</name>
        <dbReference type="ChEBI" id="CHEBI:57692"/>
    </ligand>
</feature>
<keyword evidence="4 8" id="KW-0285">Flavoprotein</keyword>
<keyword evidence="5 8" id="KW-0274">FAD</keyword>
<dbReference type="PROSITE" id="PS00691">
    <property type="entry name" value="DNA_PHOTOLYASES_1_2"/>
    <property type="match status" value="1"/>
</dbReference>
<accession>A0A2Z6DY65</accession>
<evidence type="ECO:0000259" key="11">
    <source>
        <dbReference type="PROSITE" id="PS51645"/>
    </source>
</evidence>
<keyword evidence="12" id="KW-0456">Lyase</keyword>
<name>A0A2Z6DY65_HYDTE</name>
<dbReference type="InterPro" id="IPR002081">
    <property type="entry name" value="Cryptochrome/DNA_photolyase_1"/>
</dbReference>
<dbReference type="GO" id="GO:0071949">
    <property type="term" value="F:FAD binding"/>
    <property type="evidence" value="ECO:0007669"/>
    <property type="project" value="TreeGrafter"/>
</dbReference>
<dbReference type="InterPro" id="IPR005101">
    <property type="entry name" value="Cryptochr/Photolyase_FAD-bd"/>
</dbReference>
<organism evidence="12 13">
    <name type="scientific">Hydrogenophilus thermoluteolus</name>
    <name type="common">Pseudomonas hydrogenothermophila</name>
    <dbReference type="NCBI Taxonomy" id="297"/>
    <lineage>
        <taxon>Bacteria</taxon>
        <taxon>Pseudomonadati</taxon>
        <taxon>Pseudomonadota</taxon>
        <taxon>Hydrogenophilia</taxon>
        <taxon>Hydrogenophilales</taxon>
        <taxon>Hydrogenophilaceae</taxon>
        <taxon>Hydrogenophilus</taxon>
    </lineage>
</organism>
<dbReference type="PANTHER" id="PTHR11455:SF9">
    <property type="entry name" value="CRYPTOCHROME CIRCADIAN CLOCK 5 ISOFORM X1"/>
    <property type="match status" value="1"/>
</dbReference>
<evidence type="ECO:0000256" key="9">
    <source>
        <dbReference type="PIRSR" id="PIRSR602081-2"/>
    </source>
</evidence>
<dbReference type="GO" id="GO:0003677">
    <property type="term" value="F:DNA binding"/>
    <property type="evidence" value="ECO:0007669"/>
    <property type="project" value="TreeGrafter"/>
</dbReference>
<dbReference type="PRINTS" id="PR00147">
    <property type="entry name" value="DNAPHOTLYASE"/>
</dbReference>
<dbReference type="Proteomes" id="UP000262004">
    <property type="component" value="Chromosome"/>
</dbReference>
<evidence type="ECO:0000256" key="5">
    <source>
        <dbReference type="ARBA" id="ARBA00022827"/>
    </source>
</evidence>
<evidence type="ECO:0000313" key="13">
    <source>
        <dbReference type="Proteomes" id="UP000262004"/>
    </source>
</evidence>
<dbReference type="EMBL" id="AP018558">
    <property type="protein sequence ID" value="BBD77279.1"/>
    <property type="molecule type" value="Genomic_DNA"/>
</dbReference>
<dbReference type="InterPro" id="IPR036134">
    <property type="entry name" value="Crypto/Photolyase_FAD-like_sf"/>
</dbReference>
<dbReference type="KEGG" id="htl:HPTL_1015"/>
<dbReference type="PROSITE" id="PS51645">
    <property type="entry name" value="PHR_CRY_ALPHA_BETA"/>
    <property type="match status" value="1"/>
</dbReference>
<feature type="site" description="Electron transfer via tryptophanyl radical" evidence="9">
    <location>
        <position position="364"/>
    </location>
</feature>
<dbReference type="Pfam" id="PF03441">
    <property type="entry name" value="FAD_binding_7"/>
    <property type="match status" value="1"/>
</dbReference>
<comment type="cofactor">
    <cofactor evidence="8">
        <name>FAD</name>
        <dbReference type="ChEBI" id="CHEBI:57692"/>
    </cofactor>
    <text evidence="8">Binds 1 FAD per subunit.</text>
</comment>
<dbReference type="Pfam" id="PF00875">
    <property type="entry name" value="DNA_photolyase"/>
    <property type="match status" value="1"/>
</dbReference>
<dbReference type="Gene3D" id="3.40.50.620">
    <property type="entry name" value="HUPs"/>
    <property type="match status" value="1"/>
</dbReference>
<comment type="catalytic activity">
    <reaction evidence="7">
        <text>cyclobutadipyrimidine (in DNA) = 2 pyrimidine residues (in DNA).</text>
        <dbReference type="EC" id="4.1.99.3"/>
    </reaction>
</comment>
<dbReference type="PROSITE" id="PS00394">
    <property type="entry name" value="DNA_PHOTOLYASES_1_1"/>
    <property type="match status" value="1"/>
</dbReference>
<protein>
    <recommendedName>
        <fullName evidence="3">Deoxyribodipyrimidine photo-lyase</fullName>
        <ecNumber evidence="2">4.1.99.3</ecNumber>
    </recommendedName>
</protein>
<dbReference type="GO" id="GO:0000719">
    <property type="term" value="P:photoreactive repair"/>
    <property type="evidence" value="ECO:0007669"/>
    <property type="project" value="UniProtKB-ARBA"/>
</dbReference>
<sequence>MLTEITPMIAFASENAPVALHWFRNDLRLRDNPALTEAARFGAVVPVWIDDTTIPPNEAPGAAYRWWTRRSLVALDDALKGNLRFFRGDPSVLLPDLVRRYGVRRVTWTEAHEPCVRARDTLLATSLTELGVEVVRRNGSLLWNPETIAKPDGTPYRVFTPFFQKGCLAAPSPRTPLPAPDLTLIPRAASEPGVEPAPEAEWERKLGTQWTIGEAAAHTRLDAFLANGLAGYASGRDFPARPHTSRLSPYLAHGEISPNTLWYAVAGRASARDVAKFRTELAWREFAHYLLVHFPQMVTEPFRPEFTAFPWEEDEALCRRWQRGETGIPIVDAAMRALWRTGYLHNRLRMVVASFLTKNLLLHWRVGEAWFRDTLVDYTLASNVASWQWVAGCGADAAPYFRIFNPVLQAEKFDPDGSFIATYLPELAKLPTPARFAPWTASEATREAAGLFLGKNYPQPIVSLVASRARALAAYARIKASTSD</sequence>
<dbReference type="EC" id="4.1.99.3" evidence="2"/>
<dbReference type="GO" id="GO:0009416">
    <property type="term" value="P:response to light stimulus"/>
    <property type="evidence" value="ECO:0007669"/>
    <property type="project" value="TreeGrafter"/>
</dbReference>
<comment type="similarity">
    <text evidence="10">Belongs to the DNA photolyase family.</text>
</comment>
<dbReference type="InterPro" id="IPR006050">
    <property type="entry name" value="DNA_photolyase_N"/>
</dbReference>
<evidence type="ECO:0000256" key="4">
    <source>
        <dbReference type="ARBA" id="ARBA00022630"/>
    </source>
</evidence>
<keyword evidence="6 10" id="KW-0157">Chromophore</keyword>
<proteinExistence type="inferred from homology"/>
<feature type="site" description="Electron transfer via tryptophanyl radical" evidence="9">
    <location>
        <position position="311"/>
    </location>
</feature>
<gene>
    <name evidence="12" type="ORF">HPTL_1015</name>
</gene>
<dbReference type="FunFam" id="1.10.579.10:FF:000003">
    <property type="entry name" value="Deoxyribodipyrimidine photo-lyase"/>
    <property type="match status" value="1"/>
</dbReference>
<evidence type="ECO:0000256" key="3">
    <source>
        <dbReference type="ARBA" id="ARBA00014046"/>
    </source>
</evidence>
<dbReference type="Gene3D" id="1.10.579.10">
    <property type="entry name" value="DNA Cyclobutane Dipyrimidine Photolyase, subunit A, domain 3"/>
    <property type="match status" value="1"/>
</dbReference>
<dbReference type="InterPro" id="IPR014729">
    <property type="entry name" value="Rossmann-like_a/b/a_fold"/>
</dbReference>
<comment type="cofactor">
    <cofactor evidence="1">
        <name>(6R)-5,10-methylene-5,6,7,8-tetrahydrofolate</name>
        <dbReference type="ChEBI" id="CHEBI:15636"/>
    </cofactor>
</comment>
<dbReference type="SUPFAM" id="SSF48173">
    <property type="entry name" value="Cryptochrome/photolyase FAD-binding domain"/>
    <property type="match status" value="1"/>
</dbReference>
<feature type="domain" description="Photolyase/cryptochrome alpha/beta" evidence="11">
    <location>
        <begin position="17"/>
        <end position="142"/>
    </location>
</feature>
<dbReference type="AlphaFoldDB" id="A0A2Z6DY65"/>
<feature type="binding site" evidence="8">
    <location>
        <position position="232"/>
    </location>
    <ligand>
        <name>FAD</name>
        <dbReference type="ChEBI" id="CHEBI:57692"/>
    </ligand>
</feature>
<feature type="binding site" evidence="8">
    <location>
        <begin position="244"/>
        <end position="248"/>
    </location>
    <ligand>
        <name>FAD</name>
        <dbReference type="ChEBI" id="CHEBI:57692"/>
    </ligand>
</feature>
<reference evidence="12 13" key="1">
    <citation type="submission" date="2018-04" db="EMBL/GenBank/DDBJ databases">
        <title>Complete genome sequence of Hydrogenophilus thermoluteolus TH-1.</title>
        <authorList>
            <person name="Arai H."/>
        </authorList>
    </citation>
    <scope>NUCLEOTIDE SEQUENCE [LARGE SCALE GENOMIC DNA]</scope>
    <source>
        <strain evidence="12 13">TH-1</strain>
    </source>
</reference>